<sequence length="180" mass="20165">DIVKFRVAYILQIYAAFYLHTLFSRDNLEQNIKQEEVSEEQKKEAFRHLGFNIIAILFVTLLLLNSVFPGAAERILRKAVTTGDVPEADISNSLLVLFMSFNDSPEELHRLHTEAYEVLSLWDDMLLEGRNIVKGIVCEADANAVEQPVSNHQNGNSGKEPSVPAANHDESVNSSTPHFA</sequence>
<dbReference type="Proteomes" id="UP000271889">
    <property type="component" value="Unassembled WGS sequence"/>
</dbReference>
<evidence type="ECO:0000256" key="2">
    <source>
        <dbReference type="SAM" id="Phobius"/>
    </source>
</evidence>
<evidence type="ECO:0000313" key="3">
    <source>
        <dbReference type="EMBL" id="VDK47876.1"/>
    </source>
</evidence>
<dbReference type="EMBL" id="UYRV01001977">
    <property type="protein sequence ID" value="VDK47876.1"/>
    <property type="molecule type" value="Genomic_DNA"/>
</dbReference>
<name>A0A3P6Q8J7_CYLGO</name>
<protein>
    <submittedName>
        <fullName evidence="3">Uncharacterized protein</fullName>
    </submittedName>
</protein>
<keyword evidence="2" id="KW-1133">Transmembrane helix</keyword>
<keyword evidence="4" id="KW-1185">Reference proteome</keyword>
<evidence type="ECO:0000256" key="1">
    <source>
        <dbReference type="SAM" id="MobiDB-lite"/>
    </source>
</evidence>
<proteinExistence type="predicted"/>
<organism evidence="3 4">
    <name type="scientific">Cylicostephanus goldi</name>
    <name type="common">Nematode worm</name>
    <dbReference type="NCBI Taxonomy" id="71465"/>
    <lineage>
        <taxon>Eukaryota</taxon>
        <taxon>Metazoa</taxon>
        <taxon>Ecdysozoa</taxon>
        <taxon>Nematoda</taxon>
        <taxon>Chromadorea</taxon>
        <taxon>Rhabditida</taxon>
        <taxon>Rhabditina</taxon>
        <taxon>Rhabditomorpha</taxon>
        <taxon>Strongyloidea</taxon>
        <taxon>Strongylidae</taxon>
        <taxon>Cylicostephanus</taxon>
    </lineage>
</organism>
<dbReference type="OrthoDB" id="10543136at2759"/>
<evidence type="ECO:0000313" key="4">
    <source>
        <dbReference type="Proteomes" id="UP000271889"/>
    </source>
</evidence>
<feature type="compositionally biased region" description="Polar residues" evidence="1">
    <location>
        <begin position="148"/>
        <end position="159"/>
    </location>
</feature>
<dbReference type="AlphaFoldDB" id="A0A3P6Q8J7"/>
<reference evidence="3 4" key="1">
    <citation type="submission" date="2018-11" db="EMBL/GenBank/DDBJ databases">
        <authorList>
            <consortium name="Pathogen Informatics"/>
        </authorList>
    </citation>
    <scope>NUCLEOTIDE SEQUENCE [LARGE SCALE GENOMIC DNA]</scope>
</reference>
<feature type="region of interest" description="Disordered" evidence="1">
    <location>
        <begin position="147"/>
        <end position="180"/>
    </location>
</feature>
<gene>
    <name evidence="3" type="ORF">CGOC_LOCUS1137</name>
</gene>
<accession>A0A3P6Q8J7</accession>
<keyword evidence="2" id="KW-0472">Membrane</keyword>
<feature type="non-terminal residue" evidence="3">
    <location>
        <position position="1"/>
    </location>
</feature>
<keyword evidence="2" id="KW-0812">Transmembrane</keyword>
<feature type="transmembrane region" description="Helical" evidence="2">
    <location>
        <begin position="45"/>
        <end position="68"/>
    </location>
</feature>